<protein>
    <recommendedName>
        <fullName evidence="3">Esterase</fullName>
    </recommendedName>
</protein>
<dbReference type="SUPFAM" id="SSF53474">
    <property type="entry name" value="alpha/beta-Hydrolases"/>
    <property type="match status" value="1"/>
</dbReference>
<sequence>MKHTIISFLFLFFISSFIEAQVKYETIASSKLGDTRELKIQLPRGYTTNEDKSYPIFIVFDGDYLFESVAGNVDYYSYWEDMPQYHCCWC</sequence>
<reference evidence="1 2" key="1">
    <citation type="submission" date="2023-09" db="EMBL/GenBank/DDBJ databases">
        <title>Thalassobella suaedae gen. nov., sp. nov., a marine bacterium of the family Flavobacteriaceae isolated from a halophyte Suaeda japonica.</title>
        <authorList>
            <person name="Lee S.Y."/>
            <person name="Hwang C.Y."/>
        </authorList>
    </citation>
    <scope>NUCLEOTIDE SEQUENCE [LARGE SCALE GENOMIC DNA]</scope>
    <source>
        <strain evidence="1 2">HL-DH14</strain>
    </source>
</reference>
<accession>A0ABY9XRK9</accession>
<organism evidence="1 2">
    <name type="scientific">Thalassobellus suaedae</name>
    <dbReference type="NCBI Taxonomy" id="3074124"/>
    <lineage>
        <taxon>Bacteria</taxon>
        <taxon>Pseudomonadati</taxon>
        <taxon>Bacteroidota</taxon>
        <taxon>Flavobacteriia</taxon>
        <taxon>Flavobacteriales</taxon>
        <taxon>Flavobacteriaceae</taxon>
        <taxon>Thalassobellus</taxon>
    </lineage>
</organism>
<evidence type="ECO:0000313" key="1">
    <source>
        <dbReference type="EMBL" id="WNH08465.1"/>
    </source>
</evidence>
<name>A0ABY9XRK9_9FLAO</name>
<dbReference type="Gene3D" id="3.40.50.1820">
    <property type="entry name" value="alpha/beta hydrolase"/>
    <property type="match status" value="1"/>
</dbReference>
<evidence type="ECO:0008006" key="3">
    <source>
        <dbReference type="Google" id="ProtNLM"/>
    </source>
</evidence>
<proteinExistence type="predicted"/>
<dbReference type="EMBL" id="CP134537">
    <property type="protein sequence ID" value="WNH08465.1"/>
    <property type="molecule type" value="Genomic_DNA"/>
</dbReference>
<dbReference type="InterPro" id="IPR029058">
    <property type="entry name" value="AB_hydrolase_fold"/>
</dbReference>
<gene>
    <name evidence="1" type="ORF">RHP51_15240</name>
</gene>
<evidence type="ECO:0000313" key="2">
    <source>
        <dbReference type="Proteomes" id="UP001302806"/>
    </source>
</evidence>
<dbReference type="RefSeq" id="WP_415865126.1">
    <property type="nucleotide sequence ID" value="NZ_CP134537.1"/>
</dbReference>
<dbReference type="Proteomes" id="UP001302806">
    <property type="component" value="Chromosome"/>
</dbReference>